<feature type="region of interest" description="Disordered" evidence="3">
    <location>
        <begin position="60"/>
        <end position="94"/>
    </location>
</feature>
<sequence>MPMLDIQANSREKYTIDSIIMATVDIACNGYFGESRSVSTSKPQFRCNSWKERHHSTSSYYNYNNNSNSSNTDNRQNYSRRRKNSSPRLTRTNSASMPDCLSYINCINTSTTTTTTTYSIPALLNSSSNCSVCMVRSFKTTTKGEVLSTGSFCKVPSSNSLRSSGSLNTSHSISGESGSRRVSEDLGRTGSIDSSCGEDTKHVRLVPSEVPNICVTPSYFRTLVLGSSGVGKTSLVQQFTRADDPHHNEDEENWRPGSGHVVSVDLNGSESTMEFIDGANVDLDLESYQVDAYILVYSVSEPASFGQAVSLLLYLRLDLGSDRPVYLVANKTDLVRQSRVAAAEACRVASSHDCHFVETSTALNVKVDELLVGVLSSIQRQLTPLAGDSLRPAANTTSRPSRKSSWGRRGSAGKERRSSNTSVGNSGGSSKRKSLGLLGEDLGLNRLDATPTSFSCLAPGNPALSACRSSRSSSFSECTPQSKSSSSSTFSAISNFIKQACRRESKRRDAHA</sequence>
<dbReference type="InterPro" id="IPR051641">
    <property type="entry name" value="RGK_GTP-binding_reg"/>
</dbReference>
<gene>
    <name evidence="4" type="ORF">EGW08_007008</name>
</gene>
<dbReference type="PROSITE" id="PS51419">
    <property type="entry name" value="RAB"/>
    <property type="match status" value="1"/>
</dbReference>
<reference evidence="4 5" key="1">
    <citation type="submission" date="2019-01" db="EMBL/GenBank/DDBJ databases">
        <title>A draft genome assembly of the solar-powered sea slug Elysia chlorotica.</title>
        <authorList>
            <person name="Cai H."/>
            <person name="Li Q."/>
            <person name="Fang X."/>
            <person name="Li J."/>
            <person name="Curtis N.E."/>
            <person name="Altenburger A."/>
            <person name="Shibata T."/>
            <person name="Feng M."/>
            <person name="Maeda T."/>
            <person name="Schwartz J.A."/>
            <person name="Shigenobu S."/>
            <person name="Lundholm N."/>
            <person name="Nishiyama T."/>
            <person name="Yang H."/>
            <person name="Hasebe M."/>
            <person name="Li S."/>
            <person name="Pierce S.K."/>
            <person name="Wang J."/>
        </authorList>
    </citation>
    <scope>NUCLEOTIDE SEQUENCE [LARGE SCALE GENOMIC DNA]</scope>
    <source>
        <strain evidence="4">EC2010</strain>
        <tissue evidence="4">Whole organism of an adult</tissue>
    </source>
</reference>
<protein>
    <recommendedName>
        <fullName evidence="6">Small monomeric GTPase</fullName>
    </recommendedName>
</protein>
<dbReference type="OrthoDB" id="6078420at2759"/>
<dbReference type="PROSITE" id="PS51421">
    <property type="entry name" value="RAS"/>
    <property type="match status" value="1"/>
</dbReference>
<dbReference type="EMBL" id="RQTK01000177">
    <property type="protein sequence ID" value="RUS85247.1"/>
    <property type="molecule type" value="Genomic_DNA"/>
</dbReference>
<evidence type="ECO:0000256" key="1">
    <source>
        <dbReference type="ARBA" id="ARBA00008846"/>
    </source>
</evidence>
<evidence type="ECO:0000313" key="4">
    <source>
        <dbReference type="EMBL" id="RUS85247.1"/>
    </source>
</evidence>
<keyword evidence="5" id="KW-1185">Reference proteome</keyword>
<dbReference type="InterPro" id="IPR027417">
    <property type="entry name" value="P-loop_NTPase"/>
</dbReference>
<evidence type="ECO:0000256" key="3">
    <source>
        <dbReference type="SAM" id="MobiDB-lite"/>
    </source>
</evidence>
<dbReference type="PANTHER" id="PTHR45775:SF6">
    <property type="entry name" value="RAD, GEM_KIR FAMILY MEMBER 2, ISOFORM C"/>
    <property type="match status" value="1"/>
</dbReference>
<dbReference type="InterPro" id="IPR001806">
    <property type="entry name" value="Small_GTPase"/>
</dbReference>
<dbReference type="STRING" id="188477.A0A3S1HSH5"/>
<feature type="region of interest" description="Disordered" evidence="3">
    <location>
        <begin position="469"/>
        <end position="491"/>
    </location>
</feature>
<name>A0A3S1HSH5_ELYCH</name>
<dbReference type="SMART" id="SM00173">
    <property type="entry name" value="RAS"/>
    <property type="match status" value="1"/>
</dbReference>
<keyword evidence="2" id="KW-0597">Phosphoprotein</keyword>
<proteinExistence type="inferred from homology"/>
<organism evidence="4 5">
    <name type="scientific">Elysia chlorotica</name>
    <name type="common">Eastern emerald elysia</name>
    <name type="synonym">Sea slug</name>
    <dbReference type="NCBI Taxonomy" id="188477"/>
    <lineage>
        <taxon>Eukaryota</taxon>
        <taxon>Metazoa</taxon>
        <taxon>Spiralia</taxon>
        <taxon>Lophotrochozoa</taxon>
        <taxon>Mollusca</taxon>
        <taxon>Gastropoda</taxon>
        <taxon>Heterobranchia</taxon>
        <taxon>Euthyneura</taxon>
        <taxon>Panpulmonata</taxon>
        <taxon>Sacoglossa</taxon>
        <taxon>Placobranchoidea</taxon>
        <taxon>Plakobranchidae</taxon>
        <taxon>Elysia</taxon>
    </lineage>
</organism>
<comment type="similarity">
    <text evidence="1">Belongs to the small GTPase superfamily. RGK family.</text>
</comment>
<dbReference type="GO" id="GO:0005246">
    <property type="term" value="F:calcium channel regulator activity"/>
    <property type="evidence" value="ECO:0007669"/>
    <property type="project" value="TreeGrafter"/>
</dbReference>
<feature type="region of interest" description="Disordered" evidence="3">
    <location>
        <begin position="388"/>
        <end position="435"/>
    </location>
</feature>
<dbReference type="PRINTS" id="PR00449">
    <property type="entry name" value="RASTRNSFRMNG"/>
</dbReference>
<feature type="compositionally biased region" description="Low complexity" evidence="3">
    <location>
        <begin position="60"/>
        <end position="72"/>
    </location>
</feature>
<comment type="caution">
    <text evidence="4">The sequence shown here is derived from an EMBL/GenBank/DDBJ whole genome shotgun (WGS) entry which is preliminary data.</text>
</comment>
<evidence type="ECO:0000256" key="2">
    <source>
        <dbReference type="ARBA" id="ARBA00022553"/>
    </source>
</evidence>
<dbReference type="AlphaFoldDB" id="A0A3S1HSH5"/>
<feature type="region of interest" description="Disordered" evidence="3">
    <location>
        <begin position="156"/>
        <end position="193"/>
    </location>
</feature>
<dbReference type="GO" id="GO:0005525">
    <property type="term" value="F:GTP binding"/>
    <property type="evidence" value="ECO:0007669"/>
    <property type="project" value="InterPro"/>
</dbReference>
<feature type="compositionally biased region" description="Low complexity" evidence="3">
    <location>
        <begin position="157"/>
        <end position="172"/>
    </location>
</feature>
<dbReference type="SMART" id="SM00175">
    <property type="entry name" value="RAB"/>
    <property type="match status" value="1"/>
</dbReference>
<dbReference type="GO" id="GO:0003924">
    <property type="term" value="F:GTPase activity"/>
    <property type="evidence" value="ECO:0007669"/>
    <property type="project" value="InterPro"/>
</dbReference>
<dbReference type="Pfam" id="PF00071">
    <property type="entry name" value="Ras"/>
    <property type="match status" value="1"/>
</dbReference>
<dbReference type="GO" id="GO:0005886">
    <property type="term" value="C:plasma membrane"/>
    <property type="evidence" value="ECO:0007669"/>
    <property type="project" value="TreeGrafter"/>
</dbReference>
<feature type="compositionally biased region" description="Basic and acidic residues" evidence="3">
    <location>
        <begin position="178"/>
        <end position="187"/>
    </location>
</feature>
<dbReference type="Gene3D" id="3.40.50.300">
    <property type="entry name" value="P-loop containing nucleotide triphosphate hydrolases"/>
    <property type="match status" value="1"/>
</dbReference>
<dbReference type="Proteomes" id="UP000271974">
    <property type="component" value="Unassembled WGS sequence"/>
</dbReference>
<evidence type="ECO:0008006" key="6">
    <source>
        <dbReference type="Google" id="ProtNLM"/>
    </source>
</evidence>
<accession>A0A3S1HSH5</accession>
<dbReference type="SUPFAM" id="SSF52540">
    <property type="entry name" value="P-loop containing nucleoside triphosphate hydrolases"/>
    <property type="match status" value="1"/>
</dbReference>
<dbReference type="PANTHER" id="PTHR45775">
    <property type="entry name" value="RAD, GEM/KIR FAMILY MEMBER 2, ISOFORM C"/>
    <property type="match status" value="1"/>
</dbReference>
<evidence type="ECO:0000313" key="5">
    <source>
        <dbReference type="Proteomes" id="UP000271974"/>
    </source>
</evidence>